<dbReference type="PROSITE" id="PS51257">
    <property type="entry name" value="PROKAR_LIPOPROTEIN"/>
    <property type="match status" value="1"/>
</dbReference>
<dbReference type="Proteomes" id="UP001084650">
    <property type="component" value="Unassembled WGS sequence"/>
</dbReference>
<dbReference type="EMBL" id="JAPQYE010000011">
    <property type="protein sequence ID" value="MCZ0730725.1"/>
    <property type="molecule type" value="Genomic_DNA"/>
</dbReference>
<name>A0ABT4HKN4_MYCIR</name>
<gene>
    <name evidence="1" type="ORF">OY187_21980</name>
</gene>
<protein>
    <recommendedName>
        <fullName evidence="3">ApeA N-terminal domain-containing protein</fullName>
    </recommendedName>
</protein>
<evidence type="ECO:0008006" key="3">
    <source>
        <dbReference type="Google" id="ProtNLM"/>
    </source>
</evidence>
<keyword evidence="2" id="KW-1185">Reference proteome</keyword>
<evidence type="ECO:0000313" key="1">
    <source>
        <dbReference type="EMBL" id="MCZ0730725.1"/>
    </source>
</evidence>
<organism evidence="1 2">
    <name type="scientific">Mycolicibacterium iranicum</name>
    <name type="common">Mycobacterium iranicum</name>
    <dbReference type="NCBI Taxonomy" id="912594"/>
    <lineage>
        <taxon>Bacteria</taxon>
        <taxon>Bacillati</taxon>
        <taxon>Actinomycetota</taxon>
        <taxon>Actinomycetes</taxon>
        <taxon>Mycobacteriales</taxon>
        <taxon>Mycobacteriaceae</taxon>
        <taxon>Mycolicibacterium</taxon>
    </lineage>
</organism>
<evidence type="ECO:0000313" key="2">
    <source>
        <dbReference type="Proteomes" id="UP001084650"/>
    </source>
</evidence>
<sequence length="364" mass="40472">MADKVWPFEGYFVVGGSGLYVTTGCLGQTVDSHTAGYDLTIGLPQVDRTPDPIPAEIRSQLNEPHVPRRDLMPPTWTYGPRNSTEHREEEHMMDPVWGCVLDDGSARVVYPETARDSAVVLRCRFATTLTTTNDEEFEAAAQRFLGELDDYWTRFTSWVGILTGQDFVGLGGDSGGLTRTRPLFTWTGDEDGQRVDMRWRYFPPPIGGIPQRQLRLDELQKCASIAGNQAPPAEWLLIRDTRSLLRAGQNRRAIIDAGTAAEIAMTTLIDRYLVADGVTEPVRKALTDKYRALEGRESLIRILRPGVLSDQLKRDLIYPRNRATHAGREYTGGEAEAAVEMATTIVEAAHPFLVLLSQGGQAIR</sequence>
<proteinExistence type="predicted"/>
<accession>A0ABT4HKN4</accession>
<comment type="caution">
    <text evidence="1">The sequence shown here is derived from an EMBL/GenBank/DDBJ whole genome shotgun (WGS) entry which is preliminary data.</text>
</comment>
<dbReference type="RefSeq" id="WP_268787242.1">
    <property type="nucleotide sequence ID" value="NZ_JAPQYE010000011.1"/>
</dbReference>
<reference evidence="1" key="1">
    <citation type="submission" date="2022-12" db="EMBL/GenBank/DDBJ databases">
        <title>Whole genome sequence of Mycolicibacterium iranicum strain SBH312.</title>
        <authorList>
            <person name="Jani J."/>
            <person name="Arifin Mustapha Z."/>
            <person name="Ahmed K."/>
            <person name="Kai Ling C."/>
        </authorList>
    </citation>
    <scope>NUCLEOTIDE SEQUENCE</scope>
    <source>
        <strain evidence="1">SBH312</strain>
    </source>
</reference>